<dbReference type="EMBL" id="NBPI01000001">
    <property type="protein sequence ID" value="OSD74523.1"/>
    <property type="molecule type" value="Genomic_DNA"/>
</dbReference>
<organism evidence="1 2">
    <name type="scientific">Salmonella enterica subsp. enterica serovar Rough O:d:1,7</name>
    <dbReference type="NCBI Taxonomy" id="1974323"/>
    <lineage>
        <taxon>Bacteria</taxon>
        <taxon>Pseudomonadati</taxon>
        <taxon>Pseudomonadota</taxon>
        <taxon>Gammaproteobacteria</taxon>
        <taxon>Enterobacterales</taxon>
        <taxon>Enterobacteriaceae</taxon>
        <taxon>Salmonella</taxon>
    </lineage>
</organism>
<dbReference type="AlphaFoldDB" id="A0A974KL69"/>
<evidence type="ECO:0000313" key="2">
    <source>
        <dbReference type="Proteomes" id="UP000868515"/>
    </source>
</evidence>
<accession>A0A974KL69</accession>
<protein>
    <submittedName>
        <fullName evidence="1">Uncharacterized protein</fullName>
    </submittedName>
</protein>
<name>A0A974KL69_SALET</name>
<reference evidence="1 2" key="1">
    <citation type="submission" date="2017-03" db="EMBL/GenBank/DDBJ databases">
        <title>Salmonella serotype comparative study.</title>
        <authorList>
            <person name="Liao J."/>
        </authorList>
    </citation>
    <scope>NUCLEOTIDE SEQUENCE [LARGE SCALE GENOMIC DNA]</scope>
    <source>
        <strain evidence="1 2">NY_FSL S10-1448</strain>
    </source>
</reference>
<sequence length="137" mass="15138">MSKELTYSVIVTAVSHIPYNDKKTGEPKLMCTMATLADLDVADRTIGRGFIVEDLSIDNNGAVALRLQEELKKAFSLGYDYIHIIPQAKRQARSRGDGKSVYHDYELVGYGNFTSVALADVKQTDNKPTDSKQPVKA</sequence>
<comment type="caution">
    <text evidence="1">The sequence shown here is derived from an EMBL/GenBank/DDBJ whole genome shotgun (WGS) entry which is preliminary data.</text>
</comment>
<proteinExistence type="predicted"/>
<dbReference type="Proteomes" id="UP000868515">
    <property type="component" value="Unassembled WGS sequence"/>
</dbReference>
<evidence type="ECO:0000313" key="1">
    <source>
        <dbReference type="EMBL" id="OSD74523.1"/>
    </source>
</evidence>
<gene>
    <name evidence="1" type="ORF">R537_03005</name>
</gene>
<dbReference type="RefSeq" id="WP_223364987.1">
    <property type="nucleotide sequence ID" value="NZ_NBPI01000001.1"/>
</dbReference>